<name>A0A4R7K2S5_9FLAO</name>
<organism evidence="1 2">
    <name type="scientific">Maribacter spongiicola</name>
    <dbReference type="NCBI Taxonomy" id="1206753"/>
    <lineage>
        <taxon>Bacteria</taxon>
        <taxon>Pseudomonadati</taxon>
        <taxon>Bacteroidota</taxon>
        <taxon>Flavobacteriia</taxon>
        <taxon>Flavobacteriales</taxon>
        <taxon>Flavobacteriaceae</taxon>
        <taxon>Maribacter</taxon>
    </lineage>
</organism>
<sequence>MEVTPDGIFIFYDYDEVLKMGKSISEMDIIQSPFKMAHIQFKNWNGDKLEFECEEFMNWSRCEIMELDTSEWTISVKKNAP</sequence>
<proteinExistence type="predicted"/>
<keyword evidence="2" id="KW-1185">Reference proteome</keyword>
<gene>
    <name evidence="1" type="ORF">CLV90_2244</name>
</gene>
<evidence type="ECO:0000313" key="2">
    <source>
        <dbReference type="Proteomes" id="UP000294749"/>
    </source>
</evidence>
<accession>A0A4R7K2S5</accession>
<dbReference type="RefSeq" id="WP_243835373.1">
    <property type="nucleotide sequence ID" value="NZ_SOAY01000011.1"/>
</dbReference>
<evidence type="ECO:0000313" key="1">
    <source>
        <dbReference type="EMBL" id="TDT45160.1"/>
    </source>
</evidence>
<dbReference type="AlphaFoldDB" id="A0A4R7K2S5"/>
<comment type="caution">
    <text evidence="1">The sequence shown here is derived from an EMBL/GenBank/DDBJ whole genome shotgun (WGS) entry which is preliminary data.</text>
</comment>
<reference evidence="1 2" key="1">
    <citation type="submission" date="2019-03" db="EMBL/GenBank/DDBJ databases">
        <title>Genomic Encyclopedia of Archaeal and Bacterial Type Strains, Phase II (KMG-II): from individual species to whole genera.</title>
        <authorList>
            <person name="Goeker M."/>
        </authorList>
    </citation>
    <scope>NUCLEOTIDE SEQUENCE [LARGE SCALE GENOMIC DNA]</scope>
    <source>
        <strain evidence="1 2">DSM 25233</strain>
    </source>
</reference>
<protein>
    <submittedName>
        <fullName evidence="1">Uncharacterized protein</fullName>
    </submittedName>
</protein>
<dbReference type="EMBL" id="SOAY01000011">
    <property type="protein sequence ID" value="TDT45160.1"/>
    <property type="molecule type" value="Genomic_DNA"/>
</dbReference>
<dbReference type="Proteomes" id="UP000294749">
    <property type="component" value="Unassembled WGS sequence"/>
</dbReference>